<dbReference type="GO" id="GO:0016740">
    <property type="term" value="F:transferase activity"/>
    <property type="evidence" value="ECO:0007669"/>
    <property type="project" value="UniProtKB-KW"/>
</dbReference>
<evidence type="ECO:0000256" key="1">
    <source>
        <dbReference type="ARBA" id="ARBA00022694"/>
    </source>
</evidence>
<keyword evidence="6" id="KW-1185">Reference proteome</keyword>
<evidence type="ECO:0000256" key="3">
    <source>
        <dbReference type="SAM" id="SignalP"/>
    </source>
</evidence>
<dbReference type="VEuPathDB" id="ToxoDB:CSUI_002373"/>
<dbReference type="NCBIfam" id="TIGR00449">
    <property type="entry name" value="tgt_general"/>
    <property type="match status" value="4"/>
</dbReference>
<comment type="caution">
    <text evidence="5">The sequence shown here is derived from an EMBL/GenBank/DDBJ whole genome shotgun (WGS) entry which is preliminary data.</text>
</comment>
<dbReference type="AlphaFoldDB" id="A0A2C6L929"/>
<name>A0A2C6L929_9APIC</name>
<feature type="chain" id="PRO_5012248454" evidence="3">
    <location>
        <begin position="33"/>
        <end position="936"/>
    </location>
</feature>
<evidence type="ECO:0000313" key="6">
    <source>
        <dbReference type="Proteomes" id="UP000221165"/>
    </source>
</evidence>
<dbReference type="SUPFAM" id="SSF51713">
    <property type="entry name" value="tRNA-guanine transglycosylase"/>
    <property type="match status" value="2"/>
</dbReference>
<evidence type="ECO:0000259" key="4">
    <source>
        <dbReference type="Pfam" id="PF01702"/>
    </source>
</evidence>
<dbReference type="GO" id="GO:0002099">
    <property type="term" value="P:tRNA wobble guanine modification"/>
    <property type="evidence" value="ECO:0007669"/>
    <property type="project" value="TreeGrafter"/>
</dbReference>
<reference evidence="5 6" key="1">
    <citation type="journal article" date="2017" name="Int. J. Parasitol.">
        <title>The genome of the protozoan parasite Cystoisospora suis and a reverse vaccinology approach to identify vaccine candidates.</title>
        <authorList>
            <person name="Palmieri N."/>
            <person name="Shrestha A."/>
            <person name="Ruttkowski B."/>
            <person name="Beck T."/>
            <person name="Vogl C."/>
            <person name="Tomley F."/>
            <person name="Blake D.P."/>
            <person name="Joachim A."/>
        </authorList>
    </citation>
    <scope>NUCLEOTIDE SEQUENCE [LARGE SCALE GENOMIC DNA]</scope>
    <source>
        <strain evidence="5 6">Wien I</strain>
    </source>
</reference>
<dbReference type="RefSeq" id="XP_067925449.1">
    <property type="nucleotide sequence ID" value="XM_068062575.1"/>
</dbReference>
<feature type="region of interest" description="Disordered" evidence="2">
    <location>
        <begin position="597"/>
        <end position="619"/>
    </location>
</feature>
<sequence length="936" mass="104659">MQISPARGIHAICLLFLSHLVSLLLRISVVQVASFSSQSSLFFPTFQNFASTRLPYRSPSLATTRTSSPLLSMTTRETCFSLLFPQELRLPLSFPRLHERARGMESEQRQPCSSHFFKTSLLLPCGTYYYTQITRTGSPLFSSWNFSPLPVSVSEEEKDEALPSLNRDFSRGQRLSTGRVLEGQHAMSSSQGKARLGMIHTVFGNVQTPNFIFCGTKAAVKGVSVDALRDAGTQIILANTYHLLAFPGPDAIERMGGLQHFTGWHGPMFTDSGGYQIFSLHYGGVADEIKGRRRKRVKSRQRDQKKTPRRHSLQYQRSDNGEMRRIDCGVRAIDCGEISKAETAIDASGSLKSSTRRSESDCLDEKEKDRDFLVSGEKNPLSKEDFGLPSSSDDSQTGVTSVENRKSRDGNSQEKGDGIVINEEMENRVTTGGATVEEDSDAPSLLLGLNEDGATFRSYHTGEVIQLTPEMAMKTQRQLGADLIVALDECTPFSADKTYTAESMYRSHRWELRCLDAFEKLRRNDPPSVFPKFSLVSSTTATSCSSSWFPSPSILSPCLSSLPSSVDSTSLEPYPARHAIQKPRTTHPSYSPDKFCLHADDENDHGGEERRRGRRKTRMDSFKERCPICRNSQRTKDLKESEEVAICERGSGRPPVVHYPQQGLYGVVQGGVHPDLRRESVAFVNEHAFFGAAIGGSLGADRQQMHAVVAETAAQLRRDRPIHLLGIGGMRDIFHGVLQGIDTFDCVHPTRAGRHGSALVPRTFWDADREGSSRVPPSATIDSTELRHVSTSIGEKRGEGGDERRRIEREGMTGEREEAMSRIEEGSRGYHTKRMSSSVRVFPIASQTPKEYIDLRNAAFKYDDRPILGECRCSTCQNHSRGYLHYLLKSREHLGGYLVTVHNIYTMNRLMFSIRKAIRMNCLINERDLWIHPDMS</sequence>
<dbReference type="Pfam" id="PF01702">
    <property type="entry name" value="TGT"/>
    <property type="match status" value="3"/>
</dbReference>
<protein>
    <submittedName>
        <fullName evidence="5">Queuine trna ribosyl transferase</fullName>
    </submittedName>
</protein>
<dbReference type="GO" id="GO:0005737">
    <property type="term" value="C:cytoplasm"/>
    <property type="evidence" value="ECO:0007669"/>
    <property type="project" value="TreeGrafter"/>
</dbReference>
<feature type="compositionally biased region" description="Basic and acidic residues" evidence="2">
    <location>
        <begin position="356"/>
        <end position="372"/>
    </location>
</feature>
<evidence type="ECO:0000256" key="2">
    <source>
        <dbReference type="SAM" id="MobiDB-lite"/>
    </source>
</evidence>
<feature type="compositionally biased region" description="Polar residues" evidence="2">
    <location>
        <begin position="389"/>
        <end position="402"/>
    </location>
</feature>
<dbReference type="GeneID" id="94425786"/>
<feature type="domain" description="tRNA-guanine(15) transglycosylase-like" evidence="4">
    <location>
        <begin position="193"/>
        <end position="281"/>
    </location>
</feature>
<evidence type="ECO:0000313" key="5">
    <source>
        <dbReference type="EMBL" id="PHJ23775.1"/>
    </source>
</evidence>
<feature type="region of interest" description="Disordered" evidence="2">
    <location>
        <begin position="346"/>
        <end position="422"/>
    </location>
</feature>
<feature type="compositionally biased region" description="Basic and acidic residues" evidence="2">
    <location>
        <begin position="597"/>
        <end position="611"/>
    </location>
</feature>
<accession>A0A2C6L929</accession>
<dbReference type="InterPro" id="IPR050076">
    <property type="entry name" value="ArchSynthase1/Queuine_TRR"/>
</dbReference>
<dbReference type="InterPro" id="IPR002616">
    <property type="entry name" value="tRNA_ribo_trans-like"/>
</dbReference>
<dbReference type="EMBL" id="MIGC01001012">
    <property type="protein sequence ID" value="PHJ23775.1"/>
    <property type="molecule type" value="Genomic_DNA"/>
</dbReference>
<gene>
    <name evidence="5" type="ORF">CSUI_002373</name>
</gene>
<feature type="signal peptide" evidence="3">
    <location>
        <begin position="1"/>
        <end position="32"/>
    </location>
</feature>
<feature type="region of interest" description="Disordered" evidence="2">
    <location>
        <begin position="291"/>
        <end position="320"/>
    </location>
</feature>
<keyword evidence="5" id="KW-0808">Transferase</keyword>
<dbReference type="OrthoDB" id="10249838at2759"/>
<keyword evidence="1" id="KW-0819">tRNA processing</keyword>
<feature type="region of interest" description="Disordered" evidence="2">
    <location>
        <begin position="789"/>
        <end position="820"/>
    </location>
</feature>
<dbReference type="Proteomes" id="UP000221165">
    <property type="component" value="Unassembled WGS sequence"/>
</dbReference>
<feature type="domain" description="tRNA-guanine(15) transglycosylase-like" evidence="4">
    <location>
        <begin position="448"/>
        <end position="524"/>
    </location>
</feature>
<feature type="compositionally biased region" description="Basic and acidic residues" evidence="2">
    <location>
        <begin position="403"/>
        <end position="417"/>
    </location>
</feature>
<dbReference type="PANTHER" id="PTHR46499">
    <property type="entry name" value="QUEUINE TRNA-RIBOSYLTRANSFERASE"/>
    <property type="match status" value="1"/>
</dbReference>
<feature type="domain" description="tRNA-guanine(15) transglycosylase-like" evidence="4">
    <location>
        <begin position="660"/>
        <end position="923"/>
    </location>
</feature>
<dbReference type="Gene3D" id="3.20.20.105">
    <property type="entry name" value="Queuine tRNA-ribosyltransferase-like"/>
    <property type="match status" value="2"/>
</dbReference>
<organism evidence="5 6">
    <name type="scientific">Cystoisospora suis</name>
    <dbReference type="NCBI Taxonomy" id="483139"/>
    <lineage>
        <taxon>Eukaryota</taxon>
        <taxon>Sar</taxon>
        <taxon>Alveolata</taxon>
        <taxon>Apicomplexa</taxon>
        <taxon>Conoidasida</taxon>
        <taxon>Coccidia</taxon>
        <taxon>Eucoccidiorida</taxon>
        <taxon>Eimeriorina</taxon>
        <taxon>Sarcocystidae</taxon>
        <taxon>Cystoisospora</taxon>
    </lineage>
</organism>
<dbReference type="InterPro" id="IPR036511">
    <property type="entry name" value="TGT-like_sf"/>
</dbReference>
<proteinExistence type="predicted"/>
<keyword evidence="3" id="KW-0732">Signal</keyword>
<dbReference type="PANTHER" id="PTHR46499:SF1">
    <property type="entry name" value="QUEUINE TRNA-RIBOSYLTRANSFERASE"/>
    <property type="match status" value="1"/>
</dbReference>